<dbReference type="RefSeq" id="WP_250875144.1">
    <property type="nucleotide sequence ID" value="NZ_JALXFV010000008.1"/>
</dbReference>
<dbReference type="Proteomes" id="UP001597187">
    <property type="component" value="Unassembled WGS sequence"/>
</dbReference>
<proteinExistence type="predicted"/>
<accession>A0ABD6B0Q3</accession>
<organism evidence="1 2">
    <name type="scientific">Halomarina rubra</name>
    <dbReference type="NCBI Taxonomy" id="2071873"/>
    <lineage>
        <taxon>Archaea</taxon>
        <taxon>Methanobacteriati</taxon>
        <taxon>Methanobacteriota</taxon>
        <taxon>Stenosarchaea group</taxon>
        <taxon>Halobacteria</taxon>
        <taxon>Halobacteriales</taxon>
        <taxon>Natronomonadaceae</taxon>
        <taxon>Halomarina</taxon>
    </lineage>
</organism>
<name>A0ABD6B0Q3_9EURY</name>
<evidence type="ECO:0000313" key="1">
    <source>
        <dbReference type="EMBL" id="MFD1515221.1"/>
    </source>
</evidence>
<dbReference type="AlphaFoldDB" id="A0ABD6B0Q3"/>
<gene>
    <name evidence="1" type="ORF">ACFSBT_18225</name>
</gene>
<comment type="caution">
    <text evidence="1">The sequence shown here is derived from an EMBL/GenBank/DDBJ whole genome shotgun (WGS) entry which is preliminary data.</text>
</comment>
<keyword evidence="2" id="KW-1185">Reference proteome</keyword>
<protein>
    <submittedName>
        <fullName evidence="1">Uncharacterized protein</fullName>
    </submittedName>
</protein>
<evidence type="ECO:0000313" key="2">
    <source>
        <dbReference type="Proteomes" id="UP001597187"/>
    </source>
</evidence>
<dbReference type="EMBL" id="JBHUDC010000008">
    <property type="protein sequence ID" value="MFD1515221.1"/>
    <property type="molecule type" value="Genomic_DNA"/>
</dbReference>
<sequence length="95" mass="10849">MSGGIDGRRRRLPDPESRRWTLSDLPWLLDGEWVVQSVANRIVASREHAAVVVTRERGVYRATTRIHGLEYNHHQSVTLPGALAGVRRDLRREGR</sequence>
<reference evidence="1 2" key="1">
    <citation type="journal article" date="2019" name="Int. J. Syst. Evol. Microbiol.">
        <title>The Global Catalogue of Microorganisms (GCM) 10K type strain sequencing project: providing services to taxonomists for standard genome sequencing and annotation.</title>
        <authorList>
            <consortium name="The Broad Institute Genomics Platform"/>
            <consortium name="The Broad Institute Genome Sequencing Center for Infectious Disease"/>
            <person name="Wu L."/>
            <person name="Ma J."/>
        </authorList>
    </citation>
    <scope>NUCLEOTIDE SEQUENCE [LARGE SCALE GENOMIC DNA]</scope>
    <source>
        <strain evidence="1 2">CGMCC 1.12563</strain>
    </source>
</reference>